<name>R4JYS2_CLOPA</name>
<keyword evidence="4 5" id="KW-0472">Membrane</keyword>
<evidence type="ECO:0000256" key="2">
    <source>
        <dbReference type="ARBA" id="ARBA00022692"/>
    </source>
</evidence>
<comment type="subcellular location">
    <subcellularLocation>
        <location evidence="1">Endomembrane system</location>
        <topology evidence="1">Multi-pass membrane protein</topology>
    </subcellularLocation>
</comment>
<evidence type="ECO:0000313" key="7">
    <source>
        <dbReference type="EMBL" id="AGK95972.1"/>
    </source>
</evidence>
<keyword evidence="2 5" id="KW-0812">Transmembrane</keyword>
<dbReference type="EMBL" id="CP003261">
    <property type="protein sequence ID" value="AGK95972.1"/>
    <property type="molecule type" value="Genomic_DNA"/>
</dbReference>
<dbReference type="InterPro" id="IPR010652">
    <property type="entry name" value="DUF1232"/>
</dbReference>
<evidence type="ECO:0000256" key="3">
    <source>
        <dbReference type="ARBA" id="ARBA00022989"/>
    </source>
</evidence>
<proteinExistence type="predicted"/>
<dbReference type="Pfam" id="PF06803">
    <property type="entry name" value="DUF1232"/>
    <property type="match status" value="1"/>
</dbReference>
<dbReference type="HOGENOM" id="CLU_139031_0_1_9"/>
<dbReference type="KEGG" id="cpas:Clopa_0956"/>
<evidence type="ECO:0000256" key="4">
    <source>
        <dbReference type="ARBA" id="ARBA00023136"/>
    </source>
</evidence>
<dbReference type="PATRIC" id="fig|86416.3.peg.946"/>
<dbReference type="AlphaFoldDB" id="R4JYS2"/>
<dbReference type="eggNOG" id="COG3339">
    <property type="taxonomic scope" value="Bacteria"/>
</dbReference>
<sequence>MKNKLNKRYNMGISIIMKRAKKMKKEIGALYFAYKRPDVPFYAKLVSILVVCYALSPIDLIPDFIPILGYVDDLIILPLGIAFAIKLIPSDIMNECRQQSENIFKEGKPKKWIAGVIIICIWIIIISYILMKIIHSF</sequence>
<feature type="transmembrane region" description="Helical" evidence="5">
    <location>
        <begin position="67"/>
        <end position="88"/>
    </location>
</feature>
<evidence type="ECO:0000256" key="5">
    <source>
        <dbReference type="SAM" id="Phobius"/>
    </source>
</evidence>
<dbReference type="OrthoDB" id="9800202at2"/>
<feature type="transmembrane region" description="Helical" evidence="5">
    <location>
        <begin position="41"/>
        <end position="61"/>
    </location>
</feature>
<evidence type="ECO:0000313" key="8">
    <source>
        <dbReference type="Proteomes" id="UP000013523"/>
    </source>
</evidence>
<dbReference type="RefSeq" id="WP_015614296.1">
    <property type="nucleotide sequence ID" value="NC_021182.1"/>
</dbReference>
<feature type="transmembrane region" description="Helical" evidence="5">
    <location>
        <begin position="112"/>
        <end position="131"/>
    </location>
</feature>
<organism evidence="7 8">
    <name type="scientific">Clostridium pasteurianum BC1</name>
    <dbReference type="NCBI Taxonomy" id="86416"/>
    <lineage>
        <taxon>Bacteria</taxon>
        <taxon>Bacillati</taxon>
        <taxon>Bacillota</taxon>
        <taxon>Clostridia</taxon>
        <taxon>Eubacteriales</taxon>
        <taxon>Clostridiaceae</taxon>
        <taxon>Clostridium</taxon>
    </lineage>
</organism>
<dbReference type="STRING" id="86416.Clopa_0956"/>
<dbReference type="Proteomes" id="UP000013523">
    <property type="component" value="Chromosome"/>
</dbReference>
<reference evidence="7 8" key="1">
    <citation type="submission" date="2012-01" db="EMBL/GenBank/DDBJ databases">
        <title>Complete sequence of chromosome of Clostridium pasteurianum BC1.</title>
        <authorList>
            <consortium name="US DOE Joint Genome Institute"/>
            <person name="Lucas S."/>
            <person name="Han J."/>
            <person name="Lapidus A."/>
            <person name="Cheng J.-F."/>
            <person name="Goodwin L."/>
            <person name="Pitluck S."/>
            <person name="Peters L."/>
            <person name="Mikhailova N."/>
            <person name="Teshima H."/>
            <person name="Detter J.C."/>
            <person name="Han C."/>
            <person name="Tapia R."/>
            <person name="Land M."/>
            <person name="Hauser L."/>
            <person name="Kyrpides N."/>
            <person name="Ivanova N."/>
            <person name="Pagani I."/>
            <person name="Dunn J."/>
            <person name="Taghavi S."/>
            <person name="Francis A."/>
            <person name="van der Lelie D."/>
            <person name="Woyke T."/>
        </authorList>
    </citation>
    <scope>NUCLEOTIDE SEQUENCE [LARGE SCALE GENOMIC DNA]</scope>
    <source>
        <strain evidence="7 8">BC1</strain>
    </source>
</reference>
<evidence type="ECO:0000256" key="1">
    <source>
        <dbReference type="ARBA" id="ARBA00004127"/>
    </source>
</evidence>
<evidence type="ECO:0000259" key="6">
    <source>
        <dbReference type="Pfam" id="PF06803"/>
    </source>
</evidence>
<accession>R4JYS2</accession>
<keyword evidence="8" id="KW-1185">Reference proteome</keyword>
<dbReference type="GO" id="GO:0012505">
    <property type="term" value="C:endomembrane system"/>
    <property type="evidence" value="ECO:0007669"/>
    <property type="project" value="UniProtKB-SubCell"/>
</dbReference>
<keyword evidence="3 5" id="KW-1133">Transmembrane helix</keyword>
<feature type="domain" description="DUF1232" evidence="6">
    <location>
        <begin position="43"/>
        <end position="79"/>
    </location>
</feature>
<protein>
    <recommendedName>
        <fullName evidence="6">DUF1232 domain-containing protein</fullName>
    </recommendedName>
</protein>
<gene>
    <name evidence="7" type="ORF">Clopa_0956</name>
</gene>